<feature type="transmembrane region" description="Helical" evidence="1">
    <location>
        <begin position="114"/>
        <end position="131"/>
    </location>
</feature>
<feature type="transmembrane region" description="Helical" evidence="1">
    <location>
        <begin position="234"/>
        <end position="252"/>
    </location>
</feature>
<feature type="non-terminal residue" evidence="2">
    <location>
        <position position="362"/>
    </location>
</feature>
<evidence type="ECO:0008006" key="3">
    <source>
        <dbReference type="Google" id="ProtNLM"/>
    </source>
</evidence>
<protein>
    <recommendedName>
        <fullName evidence="3">Glycosyltransferase RgtA/B/C/D-like domain-containing protein</fullName>
    </recommendedName>
</protein>
<feature type="transmembrane region" description="Helical" evidence="1">
    <location>
        <begin position="143"/>
        <end position="176"/>
    </location>
</feature>
<name>A0A0F8X6A3_9ZZZZ</name>
<feature type="transmembrane region" description="Helical" evidence="1">
    <location>
        <begin position="35"/>
        <end position="53"/>
    </location>
</feature>
<sequence length="362" mass="41723">MFPHLPDQIIFLQYACLIMWLNIQNRCRLMSSKTLFLVLTILNTLPILLFHFYPSLDGPSHIYNSNLLREILLHHNESLSQFFTINPNLVPNWSSHFILLLFRFVFSSVVADKIFLLLLALLLPYVVYLVINRFSPENRILAVFALPFVYTYLFGLGFYNYCLGVTVFLGTLFFWLSRNKRLSILNSGILLLLFQISFFTHILIFILTFSSVGLYSLIKLLVHLRNKESIRKPSLEIMLVILIGMPGIYLAWKYLAGWHAPDLGSKLPFNELMKWILDARSLIIHSYSAESNFSRLIFFSAMCLLLYTTIKILLRKEIGTLTANPKKLFFGILSAILLLLYLTFPDASSGGSYISVRINILL</sequence>
<feature type="transmembrane region" description="Helical" evidence="1">
    <location>
        <begin position="6"/>
        <end position="23"/>
    </location>
</feature>
<keyword evidence="1" id="KW-0472">Membrane</keyword>
<organism evidence="2">
    <name type="scientific">marine sediment metagenome</name>
    <dbReference type="NCBI Taxonomy" id="412755"/>
    <lineage>
        <taxon>unclassified sequences</taxon>
        <taxon>metagenomes</taxon>
        <taxon>ecological metagenomes</taxon>
    </lineage>
</organism>
<feature type="transmembrane region" description="Helical" evidence="1">
    <location>
        <begin position="326"/>
        <end position="344"/>
    </location>
</feature>
<accession>A0A0F8X6A3</accession>
<evidence type="ECO:0000313" key="2">
    <source>
        <dbReference type="EMBL" id="KKK64657.1"/>
    </source>
</evidence>
<dbReference type="EMBL" id="LAZR01060925">
    <property type="protein sequence ID" value="KKK64657.1"/>
    <property type="molecule type" value="Genomic_DNA"/>
</dbReference>
<dbReference type="AlphaFoldDB" id="A0A0F8X6A3"/>
<evidence type="ECO:0000256" key="1">
    <source>
        <dbReference type="SAM" id="Phobius"/>
    </source>
</evidence>
<reference evidence="2" key="1">
    <citation type="journal article" date="2015" name="Nature">
        <title>Complex archaea that bridge the gap between prokaryotes and eukaryotes.</title>
        <authorList>
            <person name="Spang A."/>
            <person name="Saw J.H."/>
            <person name="Jorgensen S.L."/>
            <person name="Zaremba-Niedzwiedzka K."/>
            <person name="Martijn J."/>
            <person name="Lind A.E."/>
            <person name="van Eijk R."/>
            <person name="Schleper C."/>
            <person name="Guy L."/>
            <person name="Ettema T.J."/>
        </authorList>
    </citation>
    <scope>NUCLEOTIDE SEQUENCE</scope>
</reference>
<feature type="transmembrane region" description="Helical" evidence="1">
    <location>
        <begin position="196"/>
        <end position="222"/>
    </location>
</feature>
<keyword evidence="1" id="KW-0812">Transmembrane</keyword>
<gene>
    <name evidence="2" type="ORF">LCGC14_2981990</name>
</gene>
<comment type="caution">
    <text evidence="2">The sequence shown here is derived from an EMBL/GenBank/DDBJ whole genome shotgun (WGS) entry which is preliminary data.</text>
</comment>
<proteinExistence type="predicted"/>
<keyword evidence="1" id="KW-1133">Transmembrane helix</keyword>
<feature type="transmembrane region" description="Helical" evidence="1">
    <location>
        <begin position="296"/>
        <end position="314"/>
    </location>
</feature>